<dbReference type="EC" id="2.7.6.3" evidence="3"/>
<dbReference type="SMART" id="SM00338">
    <property type="entry name" value="BRLZ"/>
    <property type="match status" value="1"/>
</dbReference>
<dbReference type="Pfam" id="PF00170">
    <property type="entry name" value="bZIP_1"/>
    <property type="match status" value="1"/>
</dbReference>
<keyword evidence="9" id="KW-0805">Transcription regulation</keyword>
<dbReference type="InterPro" id="IPR044759">
    <property type="entry name" value="bZIP_RF2"/>
</dbReference>
<evidence type="ECO:0000313" key="17">
    <source>
        <dbReference type="Proteomes" id="UP000467840"/>
    </source>
</evidence>
<feature type="domain" description="BZIP" evidence="15">
    <location>
        <begin position="160"/>
        <end position="223"/>
    </location>
</feature>
<dbReference type="AlphaFoldDB" id="A0A6A6N0P0"/>
<keyword evidence="8" id="KW-0289">Folate biosynthesis</keyword>
<dbReference type="GO" id="GO:0016301">
    <property type="term" value="F:kinase activity"/>
    <property type="evidence" value="ECO:0007669"/>
    <property type="project" value="UniProtKB-KW"/>
</dbReference>
<sequence>MQDPPNPNKNPNPKTNPTPETQNFPHGQGQPFSIRSSCHRRAHSEVHFRLPEDLDLVPDPFEGPSGSSFDELGSEDDLFCTYMDIEKLGSRPDEDPSSLKPDNAVHGSSGGGCGVDLEGEKNVRPRHRYSNSVDGSSIMESIEAKKAMAPDKLAELWTLDPKRAKRIIANRQSAARSKERKARYISELERKVQTLQTEATTLSAQLTLFQRDTTGLSTENTELKLRLHAMEQQAQLRDALNEALKKEVERLKIATGEMMTPKDTYNLGMHHVPYTQSSYFQPQSQPRQVNTQNMQMPQFHLFQSNMPIPHQPMGAASHSHAFQEMLPQDPLGRLQGLDIGSSLCFLHSAPDSHVELHSQEQEVVIALGSNVGDRLSNFNHALQLMKKSGITIIRHGCLYETAPAYVTDQPHFLNSAVRAVTKFGPHELLGVLKKIEKDMGRTDGIRYGPRPIDLDILFYGKFRINSDTLTVPRENMGETICNGPIDGFTGIRC</sequence>
<dbReference type="PROSITE" id="PS50217">
    <property type="entry name" value="BZIP"/>
    <property type="match status" value="1"/>
</dbReference>
<accession>A0A6A6N0P0</accession>
<dbReference type="InterPro" id="IPR004827">
    <property type="entry name" value="bZIP"/>
</dbReference>
<dbReference type="InterPro" id="IPR000550">
    <property type="entry name" value="Hppk"/>
</dbReference>
<gene>
    <name evidence="16" type="ORF">GH714_014338</name>
</gene>
<dbReference type="GO" id="GO:0003700">
    <property type="term" value="F:DNA-binding transcription factor activity"/>
    <property type="evidence" value="ECO:0007669"/>
    <property type="project" value="InterPro"/>
</dbReference>
<dbReference type="SUPFAM" id="SSF57959">
    <property type="entry name" value="Leucine zipper domain"/>
    <property type="match status" value="1"/>
</dbReference>
<evidence type="ECO:0000256" key="12">
    <source>
        <dbReference type="ARBA" id="ARBA00023242"/>
    </source>
</evidence>
<evidence type="ECO:0000256" key="1">
    <source>
        <dbReference type="ARBA" id="ARBA00004123"/>
    </source>
</evidence>
<name>A0A6A6N0P0_HEVBR</name>
<keyword evidence="4" id="KW-0808">Transferase</keyword>
<dbReference type="PANTHER" id="PTHR13690:SF103">
    <property type="entry name" value="BZIP TRANSCRIPTION FACTOR 18"/>
    <property type="match status" value="1"/>
</dbReference>
<evidence type="ECO:0000256" key="6">
    <source>
        <dbReference type="ARBA" id="ARBA00022777"/>
    </source>
</evidence>
<evidence type="ECO:0000256" key="8">
    <source>
        <dbReference type="ARBA" id="ARBA00022909"/>
    </source>
</evidence>
<keyword evidence="13" id="KW-0175">Coiled coil</keyword>
<dbReference type="GO" id="GO:0005634">
    <property type="term" value="C:nucleus"/>
    <property type="evidence" value="ECO:0007669"/>
    <property type="project" value="UniProtKB-SubCell"/>
</dbReference>
<organism evidence="16 17">
    <name type="scientific">Hevea brasiliensis</name>
    <name type="common">Para rubber tree</name>
    <name type="synonym">Siphonia brasiliensis</name>
    <dbReference type="NCBI Taxonomy" id="3981"/>
    <lineage>
        <taxon>Eukaryota</taxon>
        <taxon>Viridiplantae</taxon>
        <taxon>Streptophyta</taxon>
        <taxon>Embryophyta</taxon>
        <taxon>Tracheophyta</taxon>
        <taxon>Spermatophyta</taxon>
        <taxon>Magnoliopsida</taxon>
        <taxon>eudicotyledons</taxon>
        <taxon>Gunneridae</taxon>
        <taxon>Pentapetalae</taxon>
        <taxon>rosids</taxon>
        <taxon>fabids</taxon>
        <taxon>Malpighiales</taxon>
        <taxon>Euphorbiaceae</taxon>
        <taxon>Crotonoideae</taxon>
        <taxon>Micrandreae</taxon>
        <taxon>Hevea</taxon>
    </lineage>
</organism>
<evidence type="ECO:0000259" key="15">
    <source>
        <dbReference type="PROSITE" id="PS50217"/>
    </source>
</evidence>
<evidence type="ECO:0000256" key="10">
    <source>
        <dbReference type="ARBA" id="ARBA00023125"/>
    </source>
</evidence>
<dbReference type="FunFam" id="1.20.5.170:FF:000009">
    <property type="entry name" value="probable transcription factor PosF21"/>
    <property type="match status" value="1"/>
</dbReference>
<dbReference type="GO" id="GO:0003677">
    <property type="term" value="F:DNA binding"/>
    <property type="evidence" value="ECO:0007669"/>
    <property type="project" value="UniProtKB-KW"/>
</dbReference>
<feature type="region of interest" description="Disordered" evidence="14">
    <location>
        <begin position="89"/>
        <end position="132"/>
    </location>
</feature>
<keyword evidence="17" id="KW-1185">Reference proteome</keyword>
<dbReference type="Gene3D" id="3.30.70.560">
    <property type="entry name" value="7,8-Dihydro-6-hydroxymethylpterin-pyrophosphokinase HPPK"/>
    <property type="match status" value="1"/>
</dbReference>
<keyword evidence="6" id="KW-0418">Kinase</keyword>
<dbReference type="PANTHER" id="PTHR13690">
    <property type="entry name" value="TRANSCRIPTION FACTOR POSF21-RELATED"/>
    <property type="match status" value="1"/>
</dbReference>
<evidence type="ECO:0000256" key="9">
    <source>
        <dbReference type="ARBA" id="ARBA00023015"/>
    </source>
</evidence>
<dbReference type="Gene3D" id="1.20.5.170">
    <property type="match status" value="1"/>
</dbReference>
<dbReference type="GO" id="GO:0046654">
    <property type="term" value="P:tetrahydrofolate biosynthetic process"/>
    <property type="evidence" value="ECO:0007669"/>
    <property type="project" value="UniProtKB-UniPathway"/>
</dbReference>
<feature type="coiled-coil region" evidence="13">
    <location>
        <begin position="229"/>
        <end position="257"/>
    </location>
</feature>
<dbReference type="PROSITE" id="PS00794">
    <property type="entry name" value="HPPK"/>
    <property type="match status" value="1"/>
</dbReference>
<evidence type="ECO:0000256" key="3">
    <source>
        <dbReference type="ARBA" id="ARBA00013253"/>
    </source>
</evidence>
<feature type="region of interest" description="Disordered" evidence="14">
    <location>
        <begin position="1"/>
        <end position="73"/>
    </location>
</feature>
<proteinExistence type="predicted"/>
<keyword evidence="11" id="KW-0804">Transcription</keyword>
<dbReference type="InterPro" id="IPR035907">
    <property type="entry name" value="Hppk_sf"/>
</dbReference>
<dbReference type="InterPro" id="IPR046347">
    <property type="entry name" value="bZIP_sf"/>
</dbReference>
<dbReference type="GO" id="GO:0005524">
    <property type="term" value="F:ATP binding"/>
    <property type="evidence" value="ECO:0007669"/>
    <property type="project" value="UniProtKB-KW"/>
</dbReference>
<dbReference type="Proteomes" id="UP000467840">
    <property type="component" value="Chromosome 10"/>
</dbReference>
<evidence type="ECO:0000256" key="2">
    <source>
        <dbReference type="ARBA" id="ARBA00005051"/>
    </source>
</evidence>
<feature type="coiled-coil region" evidence="13">
    <location>
        <begin position="178"/>
        <end position="205"/>
    </location>
</feature>
<protein>
    <recommendedName>
        <fullName evidence="3">2-amino-4-hydroxy-6-hydroxymethyldihydropteridine diphosphokinase</fullName>
        <ecNumber evidence="3">2.7.6.3</ecNumber>
    </recommendedName>
</protein>
<feature type="compositionally biased region" description="Pro residues" evidence="14">
    <location>
        <begin position="1"/>
        <end position="16"/>
    </location>
</feature>
<comment type="subcellular location">
    <subcellularLocation>
        <location evidence="1">Nucleus</location>
    </subcellularLocation>
</comment>
<evidence type="ECO:0000256" key="14">
    <source>
        <dbReference type="SAM" id="MobiDB-lite"/>
    </source>
</evidence>
<feature type="compositionally biased region" description="Basic and acidic residues" evidence="14">
    <location>
        <begin position="43"/>
        <end position="52"/>
    </location>
</feature>
<dbReference type="NCBIfam" id="TIGR01498">
    <property type="entry name" value="folK"/>
    <property type="match status" value="1"/>
</dbReference>
<evidence type="ECO:0000256" key="11">
    <source>
        <dbReference type="ARBA" id="ARBA00023163"/>
    </source>
</evidence>
<evidence type="ECO:0000256" key="7">
    <source>
        <dbReference type="ARBA" id="ARBA00022840"/>
    </source>
</evidence>
<evidence type="ECO:0000313" key="16">
    <source>
        <dbReference type="EMBL" id="KAF2319270.1"/>
    </source>
</evidence>
<keyword evidence="10" id="KW-0238">DNA-binding</keyword>
<evidence type="ECO:0000256" key="5">
    <source>
        <dbReference type="ARBA" id="ARBA00022741"/>
    </source>
</evidence>
<dbReference type="GO" id="GO:0003848">
    <property type="term" value="F:2-amino-4-hydroxy-6-hydroxymethyldihydropteridine diphosphokinase activity"/>
    <property type="evidence" value="ECO:0007669"/>
    <property type="project" value="UniProtKB-EC"/>
</dbReference>
<dbReference type="GO" id="GO:0046656">
    <property type="term" value="P:folic acid biosynthetic process"/>
    <property type="evidence" value="ECO:0007669"/>
    <property type="project" value="UniProtKB-KW"/>
</dbReference>
<comment type="caution">
    <text evidence="16">The sequence shown here is derived from an EMBL/GenBank/DDBJ whole genome shotgun (WGS) entry which is preliminary data.</text>
</comment>
<dbReference type="EMBL" id="JAAGAX010000003">
    <property type="protein sequence ID" value="KAF2319270.1"/>
    <property type="molecule type" value="Genomic_DNA"/>
</dbReference>
<feature type="compositionally biased region" description="Polar residues" evidence="14">
    <location>
        <begin position="20"/>
        <end position="36"/>
    </location>
</feature>
<keyword evidence="12" id="KW-0539">Nucleus</keyword>
<dbReference type="CDD" id="cd00483">
    <property type="entry name" value="HPPK"/>
    <property type="match status" value="1"/>
</dbReference>
<keyword evidence="5" id="KW-0547">Nucleotide-binding</keyword>
<evidence type="ECO:0000256" key="4">
    <source>
        <dbReference type="ARBA" id="ARBA00022679"/>
    </source>
</evidence>
<dbReference type="Pfam" id="PF01288">
    <property type="entry name" value="HPPK"/>
    <property type="match status" value="1"/>
</dbReference>
<dbReference type="CDD" id="cd14703">
    <property type="entry name" value="bZIP_plant_RF2"/>
    <property type="match status" value="1"/>
</dbReference>
<keyword evidence="7" id="KW-0067">ATP-binding</keyword>
<reference evidence="16 17" key="1">
    <citation type="journal article" date="2020" name="Mol. Plant">
        <title>The Chromosome-Based Rubber Tree Genome Provides New Insights into Spurge Genome Evolution and Rubber Biosynthesis.</title>
        <authorList>
            <person name="Liu J."/>
            <person name="Shi C."/>
            <person name="Shi C.C."/>
            <person name="Li W."/>
            <person name="Zhang Q.J."/>
            <person name="Zhang Y."/>
            <person name="Li K."/>
            <person name="Lu H.F."/>
            <person name="Shi C."/>
            <person name="Zhu S.T."/>
            <person name="Xiao Z.Y."/>
            <person name="Nan H."/>
            <person name="Yue Y."/>
            <person name="Zhu X.G."/>
            <person name="Wu Y."/>
            <person name="Hong X.N."/>
            <person name="Fan G.Y."/>
            <person name="Tong Y."/>
            <person name="Zhang D."/>
            <person name="Mao C.L."/>
            <person name="Liu Y.L."/>
            <person name="Hao S.J."/>
            <person name="Liu W.Q."/>
            <person name="Lv M.Q."/>
            <person name="Zhang H.B."/>
            <person name="Liu Y."/>
            <person name="Hu-Tang G.R."/>
            <person name="Wang J.P."/>
            <person name="Wang J.H."/>
            <person name="Sun Y.H."/>
            <person name="Ni S.B."/>
            <person name="Chen W.B."/>
            <person name="Zhang X.C."/>
            <person name="Jiao Y.N."/>
            <person name="Eichler E.E."/>
            <person name="Li G.H."/>
            <person name="Liu X."/>
            <person name="Gao L.Z."/>
        </authorList>
    </citation>
    <scope>NUCLEOTIDE SEQUENCE [LARGE SCALE GENOMIC DNA]</scope>
    <source>
        <strain evidence="17">cv. GT1</strain>
        <tissue evidence="16">Leaf</tissue>
    </source>
</reference>
<dbReference type="SUPFAM" id="SSF55083">
    <property type="entry name" value="6-hydroxymethyl-7,8-dihydropterin pyrophosphokinase, HPPK"/>
    <property type="match status" value="1"/>
</dbReference>
<comment type="pathway">
    <text evidence="2">Cofactor biosynthesis; tetrahydrofolate biosynthesis; 2-amino-4-hydroxy-6-hydroxymethyl-7,8-dihydropteridine diphosphate from 7,8-dihydroneopterin triphosphate: step 4/4.</text>
</comment>
<dbReference type="UniPathway" id="UPA00077">
    <property type="reaction ID" value="UER00155"/>
</dbReference>
<evidence type="ECO:0000256" key="13">
    <source>
        <dbReference type="SAM" id="Coils"/>
    </source>
</evidence>